<dbReference type="EMBL" id="CAKKNS010000001">
    <property type="protein sequence ID" value="CAH0415894.1"/>
    <property type="molecule type" value="Genomic_DNA"/>
</dbReference>
<protein>
    <recommendedName>
        <fullName evidence="2">cysteine-S-conjugate beta-lyase</fullName>
        <ecNumber evidence="2">4.4.1.13</ecNumber>
    </recommendedName>
</protein>
<evidence type="ECO:0000256" key="3">
    <source>
        <dbReference type="ARBA" id="ARBA00022898"/>
    </source>
</evidence>
<dbReference type="Pfam" id="PF00155">
    <property type="entry name" value="Aminotran_1_2"/>
    <property type="match status" value="1"/>
</dbReference>
<gene>
    <name evidence="7" type="primary">malY</name>
    <name evidence="7" type="ORF">WFA24289_00192</name>
</gene>
<dbReference type="SUPFAM" id="SSF53383">
    <property type="entry name" value="PLP-dependent transferases"/>
    <property type="match status" value="1"/>
</dbReference>
<dbReference type="Proteomes" id="UP000789707">
    <property type="component" value="Unassembled WGS sequence"/>
</dbReference>
<dbReference type="InterPro" id="IPR004839">
    <property type="entry name" value="Aminotransferase_I/II_large"/>
</dbReference>
<dbReference type="Gene3D" id="3.40.640.10">
    <property type="entry name" value="Type I PLP-dependent aspartate aminotransferase-like (Major domain)"/>
    <property type="match status" value="1"/>
</dbReference>
<dbReference type="InterPro" id="IPR051798">
    <property type="entry name" value="Class-II_PLP-Dep_Aminotrans"/>
</dbReference>
<dbReference type="CDD" id="cd00609">
    <property type="entry name" value="AAT_like"/>
    <property type="match status" value="1"/>
</dbReference>
<dbReference type="PANTHER" id="PTHR43525">
    <property type="entry name" value="PROTEIN MALY"/>
    <property type="match status" value="1"/>
</dbReference>
<evidence type="ECO:0000313" key="8">
    <source>
        <dbReference type="Proteomes" id="UP000789707"/>
    </source>
</evidence>
<evidence type="ECO:0000313" key="7">
    <source>
        <dbReference type="EMBL" id="CAH0415894.1"/>
    </source>
</evidence>
<comment type="caution">
    <text evidence="7">The sequence shown here is derived from an EMBL/GenBank/DDBJ whole genome shotgun (WGS) entry which is preliminary data.</text>
</comment>
<dbReference type="InterPro" id="IPR015421">
    <property type="entry name" value="PyrdxlP-dep_Trfase_major"/>
</dbReference>
<dbReference type="InterPro" id="IPR015422">
    <property type="entry name" value="PyrdxlP-dep_Trfase_small"/>
</dbReference>
<proteinExistence type="inferred from homology"/>
<name>A0ABM8Z3Y9_9LACO</name>
<keyword evidence="3" id="KW-0663">Pyridoxal phosphate</keyword>
<comment type="cofactor">
    <cofactor evidence="1">
        <name>pyridoxal 5'-phosphate</name>
        <dbReference type="ChEBI" id="CHEBI:597326"/>
    </cofactor>
</comment>
<sequence>MTKYDFDKLIDRHNTYSTQWDYISDRFGHDDILPFSISDTDFAVPKAVQTALIQRIQHPIYGYTRWNHPAFKDSIVKWFEADSRVKIDSDWIVYSPSVIYTLATLIRMHSQPGDTVATFTPMYDAFFGAIESNHRVLAPIRLSPADQDYRIDWDSLALILAQTRTKIFILTNPHNPTGKVFTPAELTRLYELCQAHNVYLISDDIHRDIIYPGMQYTPITMIGLKNVALLCSGSKTFNTPGLIGSYALLPDEPTRSEFLIELKQRNALSSVSIMGMTAQMAAYNESRDYVEQLVAYLDNNMRILDNFIKKELPLIKFTKPQATYLAWLNVSALNLSSTELQQRLTEIGKIGIMPGETYGDSTYLRMNIACPVDKLMRGLEGLKKAIGGS</sequence>
<keyword evidence="8" id="KW-1185">Reference proteome</keyword>
<dbReference type="PANTHER" id="PTHR43525:SF1">
    <property type="entry name" value="PROTEIN MALY"/>
    <property type="match status" value="1"/>
</dbReference>
<dbReference type="NCBIfam" id="TIGR04350">
    <property type="entry name" value="C_S_lyase_PatB"/>
    <property type="match status" value="1"/>
</dbReference>
<feature type="domain" description="Aminotransferase class I/classII large" evidence="6">
    <location>
        <begin position="31"/>
        <end position="376"/>
    </location>
</feature>
<reference evidence="7 8" key="1">
    <citation type="submission" date="2021-11" db="EMBL/GenBank/DDBJ databases">
        <authorList>
            <person name="Depoorter E."/>
        </authorList>
    </citation>
    <scope>NUCLEOTIDE SEQUENCE [LARGE SCALE GENOMIC DNA]</scope>
    <source>
        <strain evidence="7 8">LMG 24289</strain>
    </source>
</reference>
<evidence type="ECO:0000259" key="6">
    <source>
        <dbReference type="Pfam" id="PF00155"/>
    </source>
</evidence>
<evidence type="ECO:0000256" key="2">
    <source>
        <dbReference type="ARBA" id="ARBA00012224"/>
    </source>
</evidence>
<dbReference type="RefSeq" id="WP_230095970.1">
    <property type="nucleotide sequence ID" value="NZ_CAKKNS010000001.1"/>
</dbReference>
<keyword evidence="4" id="KW-0456">Lyase</keyword>
<evidence type="ECO:0000256" key="1">
    <source>
        <dbReference type="ARBA" id="ARBA00001933"/>
    </source>
</evidence>
<dbReference type="Gene3D" id="3.90.1150.10">
    <property type="entry name" value="Aspartate Aminotransferase, domain 1"/>
    <property type="match status" value="1"/>
</dbReference>
<evidence type="ECO:0000256" key="4">
    <source>
        <dbReference type="ARBA" id="ARBA00023239"/>
    </source>
</evidence>
<dbReference type="InterPro" id="IPR015424">
    <property type="entry name" value="PyrdxlP-dep_Trfase"/>
</dbReference>
<evidence type="ECO:0000256" key="5">
    <source>
        <dbReference type="ARBA" id="ARBA00037974"/>
    </source>
</evidence>
<comment type="similarity">
    <text evidence="5">Belongs to the class-II pyridoxal-phosphate-dependent aminotransferase family. MalY/PatB cystathionine beta-lyase subfamily.</text>
</comment>
<dbReference type="InterPro" id="IPR027619">
    <property type="entry name" value="C-S_lyase_PatB-like"/>
</dbReference>
<dbReference type="EC" id="4.4.1.13" evidence="2"/>
<organism evidence="7 8">
    <name type="scientific">Periweissella fabaria</name>
    <dbReference type="NCBI Taxonomy" id="546157"/>
    <lineage>
        <taxon>Bacteria</taxon>
        <taxon>Bacillati</taxon>
        <taxon>Bacillota</taxon>
        <taxon>Bacilli</taxon>
        <taxon>Lactobacillales</taxon>
        <taxon>Lactobacillaceae</taxon>
        <taxon>Periweissella</taxon>
    </lineage>
</organism>
<accession>A0ABM8Z3Y9</accession>